<dbReference type="SMART" id="SM00220">
    <property type="entry name" value="S_TKc"/>
    <property type="match status" value="1"/>
</dbReference>
<dbReference type="InterPro" id="IPR017441">
    <property type="entry name" value="Protein_kinase_ATP_BS"/>
</dbReference>
<dbReference type="Pfam" id="PF00069">
    <property type="entry name" value="Pkinase"/>
    <property type="match status" value="1"/>
</dbReference>
<evidence type="ECO:0000256" key="3">
    <source>
        <dbReference type="PROSITE-ProRule" id="PRU10141"/>
    </source>
</evidence>
<dbReference type="PROSITE" id="PS00108">
    <property type="entry name" value="PROTEIN_KINASE_ST"/>
    <property type="match status" value="1"/>
</dbReference>
<dbReference type="InterPro" id="IPR000719">
    <property type="entry name" value="Prot_kinase_dom"/>
</dbReference>
<name>A0ABR2GUC0_9EUKA</name>
<organism evidence="6 7">
    <name type="scientific">Tritrichomonas musculus</name>
    <dbReference type="NCBI Taxonomy" id="1915356"/>
    <lineage>
        <taxon>Eukaryota</taxon>
        <taxon>Metamonada</taxon>
        <taxon>Parabasalia</taxon>
        <taxon>Tritrichomonadida</taxon>
        <taxon>Tritrichomonadidae</taxon>
        <taxon>Tritrichomonas</taxon>
    </lineage>
</organism>
<evidence type="ECO:0000313" key="7">
    <source>
        <dbReference type="Proteomes" id="UP001470230"/>
    </source>
</evidence>
<dbReference type="InterPro" id="IPR051681">
    <property type="entry name" value="Ser/Thr_Kinases-Pseudokinases"/>
</dbReference>
<proteinExistence type="inferred from homology"/>
<dbReference type="InterPro" id="IPR011009">
    <property type="entry name" value="Kinase-like_dom_sf"/>
</dbReference>
<keyword evidence="2 3" id="KW-0067">ATP-binding</keyword>
<keyword evidence="4" id="KW-0723">Serine/threonine-protein kinase</keyword>
<sequence length="294" mass="33942">MIIYDKNEFNEDQSTIGYGGFSIVYNVSKNQHFAKKELTETGMMNDGIRRYISEAEILFTLRHPCIIRIHGFYPGDRENPPYIVLSLEPASLKSAIENNDLNPIEKCRIVVEIVLGMRYIHSNKFIHRDLKPSNILLSKNKHVRISDFGLACLDDPELTKTNSSGSLPFMAPELLRLNDDEEEEEVKYDNKIDVYAFGIVIFFIILGQLPPLNLERVVSGIPPKIPANVHNWVRNMILKCLQLEPAKRPSFDDIFEELKMHHFNIFSDDDNEKINISSIEERILKIEAFEYSIQ</sequence>
<evidence type="ECO:0000313" key="6">
    <source>
        <dbReference type="EMBL" id="KAK8837261.1"/>
    </source>
</evidence>
<comment type="similarity">
    <text evidence="4">Belongs to the protein kinase superfamily.</text>
</comment>
<evidence type="ECO:0000256" key="1">
    <source>
        <dbReference type="ARBA" id="ARBA00022741"/>
    </source>
</evidence>
<dbReference type="Proteomes" id="UP001470230">
    <property type="component" value="Unassembled WGS sequence"/>
</dbReference>
<gene>
    <name evidence="6" type="ORF">M9Y10_036691</name>
</gene>
<dbReference type="EMBL" id="JAPFFF010000060">
    <property type="protein sequence ID" value="KAK8837261.1"/>
    <property type="molecule type" value="Genomic_DNA"/>
</dbReference>
<feature type="binding site" evidence="3">
    <location>
        <position position="36"/>
    </location>
    <ligand>
        <name>ATP</name>
        <dbReference type="ChEBI" id="CHEBI:30616"/>
    </ligand>
</feature>
<comment type="caution">
    <text evidence="6">The sequence shown here is derived from an EMBL/GenBank/DDBJ whole genome shotgun (WGS) entry which is preliminary data.</text>
</comment>
<protein>
    <recommendedName>
        <fullName evidence="5">Protein kinase domain-containing protein</fullName>
    </recommendedName>
</protein>
<evidence type="ECO:0000256" key="2">
    <source>
        <dbReference type="ARBA" id="ARBA00022840"/>
    </source>
</evidence>
<evidence type="ECO:0000256" key="4">
    <source>
        <dbReference type="RuleBase" id="RU000304"/>
    </source>
</evidence>
<dbReference type="InterPro" id="IPR008271">
    <property type="entry name" value="Ser/Thr_kinase_AS"/>
</dbReference>
<reference evidence="6 7" key="1">
    <citation type="submission" date="2024-04" db="EMBL/GenBank/DDBJ databases">
        <title>Tritrichomonas musculus Genome.</title>
        <authorList>
            <person name="Alves-Ferreira E."/>
            <person name="Grigg M."/>
            <person name="Lorenzi H."/>
            <person name="Galac M."/>
        </authorList>
    </citation>
    <scope>NUCLEOTIDE SEQUENCE [LARGE SCALE GENOMIC DNA]</scope>
    <source>
        <strain evidence="6 7">EAF2021</strain>
    </source>
</reference>
<dbReference type="PROSITE" id="PS00107">
    <property type="entry name" value="PROTEIN_KINASE_ATP"/>
    <property type="match status" value="1"/>
</dbReference>
<dbReference type="PROSITE" id="PS50011">
    <property type="entry name" value="PROTEIN_KINASE_DOM"/>
    <property type="match status" value="1"/>
</dbReference>
<dbReference type="Gene3D" id="1.10.510.10">
    <property type="entry name" value="Transferase(Phosphotransferase) domain 1"/>
    <property type="match status" value="1"/>
</dbReference>
<keyword evidence="4" id="KW-0808">Transferase</keyword>
<keyword evidence="4" id="KW-0418">Kinase</keyword>
<feature type="domain" description="Protein kinase" evidence="5">
    <location>
        <begin position="10"/>
        <end position="264"/>
    </location>
</feature>
<dbReference type="PANTHER" id="PTHR44329">
    <property type="entry name" value="SERINE/THREONINE-PROTEIN KINASE TNNI3K-RELATED"/>
    <property type="match status" value="1"/>
</dbReference>
<evidence type="ECO:0000259" key="5">
    <source>
        <dbReference type="PROSITE" id="PS50011"/>
    </source>
</evidence>
<keyword evidence="7" id="KW-1185">Reference proteome</keyword>
<keyword evidence="1 3" id="KW-0547">Nucleotide-binding</keyword>
<dbReference type="SUPFAM" id="SSF56112">
    <property type="entry name" value="Protein kinase-like (PK-like)"/>
    <property type="match status" value="1"/>
</dbReference>
<accession>A0ABR2GUC0</accession>